<feature type="region of interest" description="Disordered" evidence="2">
    <location>
        <begin position="1472"/>
        <end position="1511"/>
    </location>
</feature>
<organism evidence="4 5">
    <name type="scientific">Stegodyphus mimosarum</name>
    <name type="common">African social velvet spider</name>
    <dbReference type="NCBI Taxonomy" id="407821"/>
    <lineage>
        <taxon>Eukaryota</taxon>
        <taxon>Metazoa</taxon>
        <taxon>Ecdysozoa</taxon>
        <taxon>Arthropoda</taxon>
        <taxon>Chelicerata</taxon>
        <taxon>Arachnida</taxon>
        <taxon>Araneae</taxon>
        <taxon>Araneomorphae</taxon>
        <taxon>Entelegynae</taxon>
        <taxon>Eresoidea</taxon>
        <taxon>Eresidae</taxon>
        <taxon>Stegodyphus</taxon>
    </lineage>
</organism>
<dbReference type="Gene3D" id="3.30.160.60">
    <property type="entry name" value="Classic Zinc Finger"/>
    <property type="match status" value="10"/>
</dbReference>
<feature type="domain" description="C2H2-type" evidence="3">
    <location>
        <begin position="1235"/>
        <end position="1265"/>
    </location>
</feature>
<dbReference type="PROSITE" id="PS50157">
    <property type="entry name" value="ZINC_FINGER_C2H2_2"/>
    <property type="match status" value="13"/>
</dbReference>
<dbReference type="InterPro" id="IPR036236">
    <property type="entry name" value="Znf_C2H2_sf"/>
</dbReference>
<protein>
    <submittedName>
        <fullName evidence="4">Ras-responsive element-binding protein 1</fullName>
    </submittedName>
</protein>
<proteinExistence type="predicted"/>
<dbReference type="PROSITE" id="PS00028">
    <property type="entry name" value="ZINC_FINGER_C2H2_1"/>
    <property type="match status" value="13"/>
</dbReference>
<dbReference type="EMBL" id="KK113895">
    <property type="protein sequence ID" value="KFM61289.1"/>
    <property type="molecule type" value="Genomic_DNA"/>
</dbReference>
<evidence type="ECO:0000313" key="4">
    <source>
        <dbReference type="EMBL" id="KFM61289.1"/>
    </source>
</evidence>
<dbReference type="OMA" id="DAPDQKV"/>
<feature type="domain" description="C2H2-type" evidence="3">
    <location>
        <begin position="1207"/>
        <end position="1234"/>
    </location>
</feature>
<feature type="domain" description="C2H2-type" evidence="3">
    <location>
        <begin position="702"/>
        <end position="725"/>
    </location>
</feature>
<feature type="domain" description="C2H2-type" evidence="3">
    <location>
        <begin position="760"/>
        <end position="788"/>
    </location>
</feature>
<feature type="compositionally biased region" description="Basic and acidic residues" evidence="2">
    <location>
        <begin position="148"/>
        <end position="162"/>
    </location>
</feature>
<dbReference type="GO" id="GO:0008270">
    <property type="term" value="F:zinc ion binding"/>
    <property type="evidence" value="ECO:0007669"/>
    <property type="project" value="UniProtKB-KW"/>
</dbReference>
<dbReference type="InterPro" id="IPR013087">
    <property type="entry name" value="Znf_C2H2_type"/>
</dbReference>
<dbReference type="Pfam" id="PF00096">
    <property type="entry name" value="zf-C2H2"/>
    <property type="match status" value="3"/>
</dbReference>
<feature type="domain" description="C2H2-type" evidence="3">
    <location>
        <begin position="422"/>
        <end position="449"/>
    </location>
</feature>
<keyword evidence="5" id="KW-1185">Reference proteome</keyword>
<feature type="domain" description="C2H2-type" evidence="3">
    <location>
        <begin position="645"/>
        <end position="672"/>
    </location>
</feature>
<name>A0A087T850_STEMI</name>
<dbReference type="FunFam" id="3.30.160.60:FF:001788">
    <property type="entry name" value="ras-responsive element-binding protein 1"/>
    <property type="match status" value="1"/>
</dbReference>
<feature type="region of interest" description="Disordered" evidence="2">
    <location>
        <begin position="140"/>
        <end position="182"/>
    </location>
</feature>
<sequence length="1586" mass="177498">MSRRRRRHVRNKEKLPPKVQLLTRKLRSSKKVLSIKKATAFKATNKAKFNVKKSPKSKSSSVTKTEKINGVLQVPDKTVPAMVEQDQQHDVKNTGEEETKCTVDDLSIKEAPSLLHETEGKEEGMEVAENIDENKIDTPLQIDESLPVDEKSETTDCNHETENQEVPEESLTENSPKSVNSSVENMEVVENIEEEKNVSNAQNACTVCNIVTDSSASLTLHMKQHSVTNNQIHKCLICSKSLSSASSLDRHMLVHSGERPFKCKLCDMSFTTNGNMHRHMRTHGEFDASDSTKSLDLRKKDIAKGKTDEDMGDESKPSEEKLHCPVCGKTFLCELGLQSHMETHPNDPIRCQKCEIISVNYSAHTDHKCNILERKLPVKCYPFPCGFQELNFMDFTADKFSLVSKSFCEQNIKRPSSAFHVFECSECKKAFPCGRALKLHQRVHETKVGTFCPSCQCDFAAASFLQLHQLKHRSPEHCLNNSFPGEVVHDAQNHSSHAGKEDFLALLNLQTKQSQLSFIKGLKSYPVKEDNFENFDYFVHGKVINEETKMGDADASNNNNNNDFADIQSIISLTSKAPLISAAQTSPVAVRPVSPLSVPSSQQPKSPEIAESANASPDTPSKDVVCIDNHDVPDINSTSDAHGLYSCKICSQKFKNISTLKRHCKLHMQRGSNYSCHLCTYASVDKSTLIRHLRTHNGERPFQCVICKYAFTTKANCERHVRKRHKKFGKAEIRNAMQYNPNMSLRGTDPSTSDISNSETVCKYCGVDFKFNRVLRHHLRSLHNSCNRKPFSCKICKFGFSTKNNCIRHVLKQHPNLKDKLRSVVIPNSQMSQIPNAELTSGTDNSNSSSVNHSACEQVQPLDLHCDNSDKPLDLQTEKNSYEFNASETVIAAESLVSLSNAPPLQEEPLDLAAHPLDLTCKPLSAVTKKLDSRPSSIFNRPSYMNKTSGFVDLTTSKCITVPENKIQISPLPMTNNNNCSKRPESIVPNETPANSSGQKHRSFTCVYCCAGFTLKSNMERHIKRKHPEFARPTRSRNFIPSIVSSNLQKQSPSTLSDKTRDALRHVLSSKVQQMPIYKNLNSGSFPKVGNTFKIVSSPHNFITPVASIPGAKSSVNVSLDLSGKPKKITIVDMNASNVLKLSENNDEACSDLASVSSVICTANSPQFKQYLEKSSDLEKMEVSQKDDVKETSEDVSNVKKSDMPSVSCPFCERKFPWTSSLRRHILTHTGQKPYKCPKCSLWFTTKSNCERHLIRKHGHKGDLITRSVPDRPYKCNHCLTSTFSTQGNLRKHFYLKHWTKSYLGMNCKPLQSDKKNDVSISVSTLENKLDVPSISAVTAQEHSYSQPERKHNFPCHFCDDSFKNMVDLSSHMLKHPSVIYMCYLCRKTFPTHTTCYSHFKTSHSLVYMQITQNENISISAEDNNNDEIPEIAADEKSISSVACMVCFQKMPSVEGLQQHFKKHLLKDKVSNNQDQAVSKETALSSTETQITSSGLSEPASLPVANKRGRPTKNKVKNSLLYLFTPPSSCNAPKTTRSSNSKLEIVSPEEDSDLIQNLLGIHDSRMIDEMLASADSAARLLGVKEL</sequence>
<dbReference type="STRING" id="407821.A0A087T850"/>
<feature type="domain" description="C2H2-type" evidence="3">
    <location>
        <begin position="261"/>
        <end position="283"/>
    </location>
</feature>
<feature type="domain" description="C2H2-type" evidence="3">
    <location>
        <begin position="1381"/>
        <end position="1405"/>
    </location>
</feature>
<accession>A0A087T850</accession>
<dbReference type="SMART" id="SM00355">
    <property type="entry name" value="ZnF_C2H2"/>
    <property type="match status" value="18"/>
</dbReference>
<dbReference type="PANTHER" id="PTHR46451:SF1">
    <property type="entry name" value="RAS-RESPONSIVE ELEMENT-BINDING PROTEIN 1"/>
    <property type="match status" value="1"/>
</dbReference>
<dbReference type="FunFam" id="3.30.160.60:FF:000682">
    <property type="entry name" value="ras-responsive element-binding protein 1 isoform X1"/>
    <property type="match status" value="1"/>
</dbReference>
<evidence type="ECO:0000259" key="3">
    <source>
        <dbReference type="PROSITE" id="PS50157"/>
    </source>
</evidence>
<reference evidence="4 5" key="1">
    <citation type="submission" date="2013-11" db="EMBL/GenBank/DDBJ databases">
        <title>Genome sequencing of Stegodyphus mimosarum.</title>
        <authorList>
            <person name="Bechsgaard J."/>
        </authorList>
    </citation>
    <scope>NUCLEOTIDE SEQUENCE [LARGE SCALE GENOMIC DNA]</scope>
</reference>
<keyword evidence="1" id="KW-0862">Zinc</keyword>
<evidence type="ECO:0000256" key="2">
    <source>
        <dbReference type="SAM" id="MobiDB-lite"/>
    </source>
</evidence>
<feature type="domain" description="C2H2-type" evidence="3">
    <location>
        <begin position="1354"/>
        <end position="1376"/>
    </location>
</feature>
<dbReference type="GO" id="GO:0000978">
    <property type="term" value="F:RNA polymerase II cis-regulatory region sequence-specific DNA binding"/>
    <property type="evidence" value="ECO:0007669"/>
    <property type="project" value="TreeGrafter"/>
</dbReference>
<dbReference type="GO" id="GO:0001228">
    <property type="term" value="F:DNA-binding transcription activator activity, RNA polymerase II-specific"/>
    <property type="evidence" value="ECO:0007669"/>
    <property type="project" value="TreeGrafter"/>
</dbReference>
<feature type="compositionally biased region" description="Polar residues" evidence="2">
    <location>
        <begin position="1472"/>
        <end position="1496"/>
    </location>
</feature>
<dbReference type="PANTHER" id="PTHR46451">
    <property type="entry name" value="RAS-RESPONSIVE ELEMENT-BINDING PROTEIN 1"/>
    <property type="match status" value="1"/>
</dbReference>
<feature type="domain" description="C2H2-type" evidence="3">
    <location>
        <begin position="233"/>
        <end position="260"/>
    </location>
</feature>
<keyword evidence="1" id="KW-0863">Zinc-finger</keyword>
<feature type="domain" description="C2H2-type" evidence="3">
    <location>
        <begin position="1004"/>
        <end position="1027"/>
    </location>
</feature>
<evidence type="ECO:0000313" key="5">
    <source>
        <dbReference type="Proteomes" id="UP000054359"/>
    </source>
</evidence>
<keyword evidence="1" id="KW-0479">Metal-binding</keyword>
<dbReference type="GO" id="GO:0005634">
    <property type="term" value="C:nucleus"/>
    <property type="evidence" value="ECO:0007669"/>
    <property type="project" value="TreeGrafter"/>
</dbReference>
<dbReference type="SUPFAM" id="SSF57667">
    <property type="entry name" value="beta-beta-alpha zinc fingers"/>
    <property type="match status" value="7"/>
</dbReference>
<dbReference type="Proteomes" id="UP000054359">
    <property type="component" value="Unassembled WGS sequence"/>
</dbReference>
<evidence type="ECO:0000256" key="1">
    <source>
        <dbReference type="PROSITE-ProRule" id="PRU00042"/>
    </source>
</evidence>
<feature type="region of interest" description="Disordered" evidence="2">
    <location>
        <begin position="591"/>
        <end position="622"/>
    </location>
</feature>
<gene>
    <name evidence="4" type="ORF">X975_05707</name>
</gene>
<feature type="domain" description="C2H2-type" evidence="3">
    <location>
        <begin position="322"/>
        <end position="349"/>
    </location>
</feature>
<feature type="non-terminal residue" evidence="4">
    <location>
        <position position="1586"/>
    </location>
</feature>
<feature type="domain" description="C2H2-type" evidence="3">
    <location>
        <begin position="674"/>
        <end position="701"/>
    </location>
</feature>
<dbReference type="OrthoDB" id="6077919at2759"/>
<feature type="compositionally biased region" description="Low complexity" evidence="2">
    <location>
        <begin position="591"/>
        <end position="607"/>
    </location>
</feature>
<feature type="region of interest" description="Disordered" evidence="2">
    <location>
        <begin position="832"/>
        <end position="852"/>
    </location>
</feature>
<dbReference type="InterPro" id="IPR052795">
    <property type="entry name" value="RREB1"/>
</dbReference>